<proteinExistence type="predicted"/>
<reference evidence="1" key="2">
    <citation type="journal article" date="2021" name="PeerJ">
        <title>Extensive microbial diversity within the chicken gut microbiome revealed by metagenomics and culture.</title>
        <authorList>
            <person name="Gilroy R."/>
            <person name="Ravi A."/>
            <person name="Getino M."/>
            <person name="Pursley I."/>
            <person name="Horton D.L."/>
            <person name="Alikhan N.F."/>
            <person name="Baker D."/>
            <person name="Gharbi K."/>
            <person name="Hall N."/>
            <person name="Watson M."/>
            <person name="Adriaenssens E.M."/>
            <person name="Foster-Nyarko E."/>
            <person name="Jarju S."/>
            <person name="Secka A."/>
            <person name="Antonio M."/>
            <person name="Oren A."/>
            <person name="Chaudhuri R.R."/>
            <person name="La Ragione R."/>
            <person name="Hildebrand F."/>
            <person name="Pallen M.J."/>
        </authorList>
    </citation>
    <scope>NUCLEOTIDE SEQUENCE</scope>
    <source>
        <strain evidence="1">4920</strain>
    </source>
</reference>
<dbReference type="AlphaFoldDB" id="A0A9D1NH15"/>
<dbReference type="Gene3D" id="3.40.640.10">
    <property type="entry name" value="Type I PLP-dependent aspartate aminotransferase-like (Major domain)"/>
    <property type="match status" value="1"/>
</dbReference>
<evidence type="ECO:0000313" key="1">
    <source>
        <dbReference type="EMBL" id="HIV02998.1"/>
    </source>
</evidence>
<dbReference type="InterPro" id="IPR015424">
    <property type="entry name" value="PyrdxlP-dep_Trfase"/>
</dbReference>
<dbReference type="InterPro" id="IPR009651">
    <property type="entry name" value="Met_g_lyase_put"/>
</dbReference>
<dbReference type="EMBL" id="DVOF01000156">
    <property type="protein sequence ID" value="HIV02998.1"/>
    <property type="molecule type" value="Genomic_DNA"/>
</dbReference>
<protein>
    <submittedName>
        <fullName evidence="1">Methionine gamma-lyase family protein</fullName>
    </submittedName>
</protein>
<dbReference type="Gene3D" id="3.90.1150.60">
    <property type="entry name" value="Methioning gamme-lyase, C-terminal domain"/>
    <property type="match status" value="1"/>
</dbReference>
<dbReference type="Proteomes" id="UP000886743">
    <property type="component" value="Unassembled WGS sequence"/>
</dbReference>
<name>A0A9D1NH15_9FIRM</name>
<sequence>MAFDLQKEFGISEEVMRLVSEAEKSASGCFARAEEIAWHNQAKVMKAFADNRIGEAHFVPTSGYGYNDMGRDAIDRVYAQAFGCEDALVRHNLISGTHAISTALFGVLRPGDTLVAATGKPYDTLEEVVGIRGEGCDGSLRDFGVQYRQVDLLDGKAIDFDGIRAAIDDTVKAVLLQRSKGYAWRDTFSVAQLNEVIDFVHDIRQDIVCIVDNCYGEFVETEEPRGDLLVGSLIKNPGGGLAQTGGYIAGKTRYVELAAYRLTSVGLGKECGASLGQNKPMLQGFFMAPHIVAQAVKSACLCSAVFDKLGFPVCPGVDDARGDIITSVKFGDADLVIAFCQGIQKGAPVDSFVEPQPWDMPGYADQVIMAAGAFVQGASIELSADAPIRPPYIAYMQGGLTYESAKLGIMTAAQKVLDTMKQK</sequence>
<dbReference type="InterPro" id="IPR015421">
    <property type="entry name" value="PyrdxlP-dep_Trfase_major"/>
</dbReference>
<dbReference type="PANTHER" id="PTHR46658">
    <property type="entry name" value="CYS OR MET METABOLISM PYRIDOXAL-PHOSPHATE-DEPENDENT ENZYME"/>
    <property type="match status" value="1"/>
</dbReference>
<reference evidence="1" key="1">
    <citation type="submission" date="2020-10" db="EMBL/GenBank/DDBJ databases">
        <authorList>
            <person name="Gilroy R."/>
        </authorList>
    </citation>
    <scope>NUCLEOTIDE SEQUENCE</scope>
    <source>
        <strain evidence="1">4920</strain>
    </source>
</reference>
<comment type="caution">
    <text evidence="1">The sequence shown here is derived from an EMBL/GenBank/DDBJ whole genome shotgun (WGS) entry which is preliminary data.</text>
</comment>
<accession>A0A9D1NH15</accession>
<dbReference type="Pfam" id="PF06838">
    <property type="entry name" value="Met_gamma_lyase"/>
    <property type="match status" value="1"/>
</dbReference>
<gene>
    <name evidence="1" type="ORF">IAC74_05435</name>
</gene>
<evidence type="ECO:0000313" key="2">
    <source>
        <dbReference type="Proteomes" id="UP000886743"/>
    </source>
</evidence>
<organism evidence="1 2">
    <name type="scientific">Candidatus Aphodoplasma excrementigallinarum</name>
    <dbReference type="NCBI Taxonomy" id="2840673"/>
    <lineage>
        <taxon>Bacteria</taxon>
        <taxon>Bacillati</taxon>
        <taxon>Bacillota</taxon>
        <taxon>Clostridia</taxon>
        <taxon>Eubacteriales</taxon>
        <taxon>Candidatus Aphodoplasma</taxon>
    </lineage>
</organism>
<dbReference type="SUPFAM" id="SSF53383">
    <property type="entry name" value="PLP-dependent transferases"/>
    <property type="match status" value="1"/>
</dbReference>
<dbReference type="PANTHER" id="PTHR46658:SF1">
    <property type="entry name" value="CYS OR MET METABOLISM PYRIDOXAL-PHOSPHATE-DEPENDENT ENZYME"/>
    <property type="match status" value="1"/>
</dbReference>